<dbReference type="SUPFAM" id="SSF53335">
    <property type="entry name" value="S-adenosyl-L-methionine-dependent methyltransferases"/>
    <property type="match status" value="1"/>
</dbReference>
<evidence type="ECO:0000256" key="4">
    <source>
        <dbReference type="ARBA" id="ARBA00022691"/>
    </source>
</evidence>
<proteinExistence type="predicted"/>
<dbReference type="InterPro" id="IPR002052">
    <property type="entry name" value="DNA_methylase_N6_adenine_CS"/>
</dbReference>
<dbReference type="PROSITE" id="PS00092">
    <property type="entry name" value="N6_MTASE"/>
    <property type="match status" value="1"/>
</dbReference>
<accession>A0A0B0EPJ1</accession>
<dbReference type="eggNOG" id="COG0338">
    <property type="taxonomic scope" value="Bacteria"/>
</dbReference>
<comment type="catalytic activity">
    <reaction evidence="5">
        <text>a 2'-deoxyadenosine in DNA + S-adenosyl-L-methionine = an N(6)-methyl-2'-deoxyadenosine in DNA + S-adenosyl-L-homocysteine + H(+)</text>
        <dbReference type="Rhea" id="RHEA:15197"/>
        <dbReference type="Rhea" id="RHEA-COMP:12418"/>
        <dbReference type="Rhea" id="RHEA-COMP:12419"/>
        <dbReference type="ChEBI" id="CHEBI:15378"/>
        <dbReference type="ChEBI" id="CHEBI:57856"/>
        <dbReference type="ChEBI" id="CHEBI:59789"/>
        <dbReference type="ChEBI" id="CHEBI:90615"/>
        <dbReference type="ChEBI" id="CHEBI:90616"/>
        <dbReference type="EC" id="2.1.1.72"/>
    </reaction>
</comment>
<dbReference type="GO" id="GO:0032259">
    <property type="term" value="P:methylation"/>
    <property type="evidence" value="ECO:0007669"/>
    <property type="project" value="UniProtKB-KW"/>
</dbReference>
<sequence length="166" mass="20117">MWSDKKAIDFELIHDDAVHFLRNYEYTGKELVYCDPPYLRETRKKYARIYKYEYSREQHIKLLEVIKSLPCMVMISGYESTLYKESLRSWQTHCFQAVCHHGVATEWLWMNYNVPVGLHDYRYLGSNFRERERIKRKTKRWTAKLQSMPILERQALLSAIDVVREQ</sequence>
<evidence type="ECO:0000256" key="5">
    <source>
        <dbReference type="ARBA" id="ARBA00047942"/>
    </source>
</evidence>
<dbReference type="InterPro" id="IPR012327">
    <property type="entry name" value="MeTrfase_D12"/>
</dbReference>
<dbReference type="Gene3D" id="3.40.50.150">
    <property type="entry name" value="Vaccinia Virus protein VP39"/>
    <property type="match status" value="1"/>
</dbReference>
<dbReference type="AlphaFoldDB" id="A0A0B0EPJ1"/>
<evidence type="ECO:0000313" key="7">
    <source>
        <dbReference type="Proteomes" id="UP000030652"/>
    </source>
</evidence>
<evidence type="ECO:0000313" key="6">
    <source>
        <dbReference type="EMBL" id="KHE92565.1"/>
    </source>
</evidence>
<evidence type="ECO:0000256" key="1">
    <source>
        <dbReference type="ARBA" id="ARBA00011900"/>
    </source>
</evidence>
<evidence type="ECO:0000256" key="2">
    <source>
        <dbReference type="ARBA" id="ARBA00022603"/>
    </source>
</evidence>
<organism evidence="6 7">
    <name type="scientific">Candidatus Scalindua brodae</name>
    <dbReference type="NCBI Taxonomy" id="237368"/>
    <lineage>
        <taxon>Bacteria</taxon>
        <taxon>Pseudomonadati</taxon>
        <taxon>Planctomycetota</taxon>
        <taxon>Candidatus Brocadiia</taxon>
        <taxon>Candidatus Brocadiales</taxon>
        <taxon>Candidatus Scalinduaceae</taxon>
        <taxon>Candidatus Scalindua</taxon>
    </lineage>
</organism>
<dbReference type="PATRIC" id="fig|237368.3.peg.1834"/>
<comment type="caution">
    <text evidence="6">The sequence shown here is derived from an EMBL/GenBank/DDBJ whole genome shotgun (WGS) entry which is preliminary data.</text>
</comment>
<dbReference type="GO" id="GO:0009307">
    <property type="term" value="P:DNA restriction-modification system"/>
    <property type="evidence" value="ECO:0007669"/>
    <property type="project" value="InterPro"/>
</dbReference>
<dbReference type="Proteomes" id="UP000030652">
    <property type="component" value="Unassembled WGS sequence"/>
</dbReference>
<dbReference type="GO" id="GO:0009007">
    <property type="term" value="F:site-specific DNA-methyltransferase (adenine-specific) activity"/>
    <property type="evidence" value="ECO:0007669"/>
    <property type="project" value="UniProtKB-EC"/>
</dbReference>
<keyword evidence="2" id="KW-0489">Methyltransferase</keyword>
<name>A0A0B0EPJ1_9BACT</name>
<protein>
    <recommendedName>
        <fullName evidence="1">site-specific DNA-methyltransferase (adenine-specific)</fullName>
        <ecNumber evidence="1">2.1.1.72</ecNumber>
    </recommendedName>
</protein>
<dbReference type="GO" id="GO:0006298">
    <property type="term" value="P:mismatch repair"/>
    <property type="evidence" value="ECO:0007669"/>
    <property type="project" value="TreeGrafter"/>
</dbReference>
<evidence type="ECO:0000256" key="3">
    <source>
        <dbReference type="ARBA" id="ARBA00022679"/>
    </source>
</evidence>
<keyword evidence="4" id="KW-0949">S-adenosyl-L-methionine</keyword>
<dbReference type="EMBL" id="JRYO01000119">
    <property type="protein sequence ID" value="KHE92565.1"/>
    <property type="molecule type" value="Genomic_DNA"/>
</dbReference>
<dbReference type="PANTHER" id="PTHR30481:SF4">
    <property type="entry name" value="SITE-SPECIFIC DNA-METHYLTRANSFERASE (ADENINE-SPECIFIC)"/>
    <property type="match status" value="1"/>
</dbReference>
<dbReference type="InterPro" id="IPR029063">
    <property type="entry name" value="SAM-dependent_MTases_sf"/>
</dbReference>
<dbReference type="Pfam" id="PF02086">
    <property type="entry name" value="MethyltransfD12"/>
    <property type="match status" value="1"/>
</dbReference>
<dbReference type="PANTHER" id="PTHR30481">
    <property type="entry name" value="DNA ADENINE METHYLASE"/>
    <property type="match status" value="1"/>
</dbReference>
<gene>
    <name evidence="6" type="ORF">SCABRO_01680</name>
</gene>
<dbReference type="GO" id="GO:0043565">
    <property type="term" value="F:sequence-specific DNA binding"/>
    <property type="evidence" value="ECO:0007669"/>
    <property type="project" value="TreeGrafter"/>
</dbReference>
<dbReference type="GO" id="GO:1904047">
    <property type="term" value="F:S-adenosyl-L-methionine binding"/>
    <property type="evidence" value="ECO:0007669"/>
    <property type="project" value="TreeGrafter"/>
</dbReference>
<dbReference type="EC" id="2.1.1.72" evidence="1"/>
<keyword evidence="3" id="KW-0808">Transferase</keyword>
<reference evidence="6 7" key="1">
    <citation type="submission" date="2014-10" db="EMBL/GenBank/DDBJ databases">
        <title>Draft genome of anammox bacterium scalindua brodae, obtained using differential coverage binning of sequence data from two enrichment reactors.</title>
        <authorList>
            <person name="Speth D.R."/>
            <person name="Russ L."/>
            <person name="Kartal B."/>
            <person name="Op den Camp H.J."/>
            <person name="Dutilh B.E."/>
            <person name="Jetten M.S."/>
        </authorList>
    </citation>
    <scope>NUCLEOTIDE SEQUENCE [LARGE SCALE GENOMIC DNA]</scope>
    <source>
        <strain evidence="6">RU1</strain>
    </source>
</reference>